<keyword evidence="4" id="KW-1185">Reference proteome</keyword>
<feature type="signal peptide" evidence="1">
    <location>
        <begin position="1"/>
        <end position="22"/>
    </location>
</feature>
<evidence type="ECO:0000313" key="4">
    <source>
        <dbReference type="Proteomes" id="UP000549617"/>
    </source>
</evidence>
<feature type="chain" id="PRO_5030695216" description="Ice-binding protein C-terminal domain-containing protein" evidence="1">
    <location>
        <begin position="23"/>
        <end position="287"/>
    </location>
</feature>
<sequence length="287" mass="29881">MFKRFSISLLGIFSIVSIPAQAATYVTTNLTPVEGTMWQRAVDVLLFDAVQQPVRIDFGAGYGMGTVTMTGFNGGRPALAYAPIASSDLSGSLSHLNYTQDLGNGDTLVSSTTGTAVAMIDTPLRASAPDNGIAGFTMTFTLDNGTFSAGSLFLAGGLQLADTLNPTSFFSPGSDFGGPLEVSLPGKYGDTPLIQVGSDDFGVLYGAQAAGSSETRAFALIEDTNSFSVRFLSDPIFSKSHPSPIFSFATSTNAVPEPATWAMMLVGFGAVGGAMRSKNRKGIPSFI</sequence>
<keyword evidence="1" id="KW-0732">Signal</keyword>
<dbReference type="Pfam" id="PF07589">
    <property type="entry name" value="PEP-CTERM"/>
    <property type="match status" value="1"/>
</dbReference>
<comment type="caution">
    <text evidence="3">The sequence shown here is derived from an EMBL/GenBank/DDBJ whole genome shotgun (WGS) entry which is preliminary data.</text>
</comment>
<reference evidence="3 4" key="1">
    <citation type="submission" date="2020-08" db="EMBL/GenBank/DDBJ databases">
        <title>Genomic Encyclopedia of Type Strains, Phase IV (KMG-IV): sequencing the most valuable type-strain genomes for metagenomic binning, comparative biology and taxonomic classification.</title>
        <authorList>
            <person name="Goeker M."/>
        </authorList>
    </citation>
    <scope>NUCLEOTIDE SEQUENCE [LARGE SCALE GENOMIC DNA]</scope>
    <source>
        <strain evidence="3 4">DSM 25079</strain>
    </source>
</reference>
<dbReference type="NCBIfam" id="TIGR02595">
    <property type="entry name" value="PEP_CTERM"/>
    <property type="match status" value="1"/>
</dbReference>
<gene>
    <name evidence="3" type="ORF">FHS49_000896</name>
</gene>
<dbReference type="InterPro" id="IPR013424">
    <property type="entry name" value="Ice-binding_C"/>
</dbReference>
<accession>A0A7W9EEE1</accession>
<protein>
    <recommendedName>
        <fullName evidence="2">Ice-binding protein C-terminal domain-containing protein</fullName>
    </recommendedName>
</protein>
<evidence type="ECO:0000256" key="1">
    <source>
        <dbReference type="SAM" id="SignalP"/>
    </source>
</evidence>
<proteinExistence type="predicted"/>
<dbReference type="AlphaFoldDB" id="A0A7W9EEE1"/>
<organism evidence="3 4">
    <name type="scientific">Sphingobium boeckii</name>
    <dbReference type="NCBI Taxonomy" id="1082345"/>
    <lineage>
        <taxon>Bacteria</taxon>
        <taxon>Pseudomonadati</taxon>
        <taxon>Pseudomonadota</taxon>
        <taxon>Alphaproteobacteria</taxon>
        <taxon>Sphingomonadales</taxon>
        <taxon>Sphingomonadaceae</taxon>
        <taxon>Sphingobium</taxon>
    </lineage>
</organism>
<name>A0A7W9EEE1_9SPHN</name>
<dbReference type="EMBL" id="JACIJC010000001">
    <property type="protein sequence ID" value="MBB5684905.1"/>
    <property type="molecule type" value="Genomic_DNA"/>
</dbReference>
<dbReference type="NCBIfam" id="NF035944">
    <property type="entry name" value="PEPxxWA-CTERM"/>
    <property type="match status" value="1"/>
</dbReference>
<evidence type="ECO:0000313" key="3">
    <source>
        <dbReference type="EMBL" id="MBB5684905.1"/>
    </source>
</evidence>
<evidence type="ECO:0000259" key="2">
    <source>
        <dbReference type="Pfam" id="PF07589"/>
    </source>
</evidence>
<dbReference type="RefSeq" id="WP_246350270.1">
    <property type="nucleotide sequence ID" value="NZ_JACIJC010000001.1"/>
</dbReference>
<feature type="domain" description="Ice-binding protein C-terminal" evidence="2">
    <location>
        <begin position="254"/>
        <end position="276"/>
    </location>
</feature>
<dbReference type="Proteomes" id="UP000549617">
    <property type="component" value="Unassembled WGS sequence"/>
</dbReference>